<evidence type="ECO:0000256" key="3">
    <source>
        <dbReference type="ARBA" id="ARBA00023163"/>
    </source>
</evidence>
<dbReference type="Gene3D" id="1.10.10.10">
    <property type="entry name" value="Winged helix-like DNA-binding domain superfamily/Winged helix DNA-binding domain"/>
    <property type="match status" value="1"/>
</dbReference>
<dbReference type="Pfam" id="PF00392">
    <property type="entry name" value="GntR"/>
    <property type="match status" value="1"/>
</dbReference>
<name>A0AA35D706_9BURK</name>
<evidence type="ECO:0000313" key="5">
    <source>
        <dbReference type="EMBL" id="CAB5683518.1"/>
    </source>
</evidence>
<dbReference type="GO" id="GO:0003677">
    <property type="term" value="F:DNA binding"/>
    <property type="evidence" value="ECO:0007669"/>
    <property type="project" value="UniProtKB-KW"/>
</dbReference>
<dbReference type="InterPro" id="IPR000524">
    <property type="entry name" value="Tscrpt_reg_HTH_GntR"/>
</dbReference>
<protein>
    <submittedName>
        <fullName evidence="5">L-lactate utilization operon repressor</fullName>
    </submittedName>
</protein>
<evidence type="ECO:0000256" key="1">
    <source>
        <dbReference type="ARBA" id="ARBA00023015"/>
    </source>
</evidence>
<dbReference type="EMBL" id="CAHPSC010000017">
    <property type="protein sequence ID" value="CAB5683518.1"/>
    <property type="molecule type" value="Genomic_DNA"/>
</dbReference>
<evidence type="ECO:0000256" key="2">
    <source>
        <dbReference type="ARBA" id="ARBA00023125"/>
    </source>
</evidence>
<dbReference type="PRINTS" id="PR00035">
    <property type="entry name" value="HTHGNTR"/>
</dbReference>
<dbReference type="SUPFAM" id="SSF48008">
    <property type="entry name" value="GntR ligand-binding domain-like"/>
    <property type="match status" value="1"/>
</dbReference>
<organism evidence="5 6">
    <name type="scientific">Comamonas aquatica</name>
    <dbReference type="NCBI Taxonomy" id="225991"/>
    <lineage>
        <taxon>Bacteria</taxon>
        <taxon>Pseudomonadati</taxon>
        <taxon>Pseudomonadota</taxon>
        <taxon>Betaproteobacteria</taxon>
        <taxon>Burkholderiales</taxon>
        <taxon>Comamonadaceae</taxon>
        <taxon>Comamonas</taxon>
    </lineage>
</organism>
<dbReference type="CDD" id="cd07377">
    <property type="entry name" value="WHTH_GntR"/>
    <property type="match status" value="1"/>
</dbReference>
<reference evidence="5" key="1">
    <citation type="submission" date="2020-05" db="EMBL/GenBank/DDBJ databases">
        <authorList>
            <person name="Delgado-Blas J."/>
        </authorList>
    </citation>
    <scope>NUCLEOTIDE SEQUENCE</scope>
    <source>
        <strain evidence="5">BB1454</strain>
    </source>
</reference>
<comment type="caution">
    <text evidence="5">The sequence shown here is derived from an EMBL/GenBank/DDBJ whole genome shotgun (WGS) entry which is preliminary data.</text>
</comment>
<dbReference type="SUPFAM" id="SSF46785">
    <property type="entry name" value="Winged helix' DNA-binding domain"/>
    <property type="match status" value="1"/>
</dbReference>
<dbReference type="InterPro" id="IPR008920">
    <property type="entry name" value="TF_FadR/GntR_C"/>
</dbReference>
<dbReference type="GO" id="GO:0003700">
    <property type="term" value="F:DNA-binding transcription factor activity"/>
    <property type="evidence" value="ECO:0007669"/>
    <property type="project" value="InterPro"/>
</dbReference>
<gene>
    <name evidence="5" type="primary">lutR_2</name>
    <name evidence="5" type="ORF">GHA_01545</name>
</gene>
<sequence>MDIGRRPVYPAFRERGRRLPPGTRERAARAATGGDPGWVTQVLRYVVIQHKAIIIMPMRSLTSELPQAPATSVPQGGAALRSKAGRGSRNLASLLSEEFGHKIRQGLLREGDKLPTESELVRNYDVSRTVVREALSKLQAAGLVETRHGIGTFVLPTRHNPGPVLSAHELSESVDVLAVLELRISLETEAAGLAAQRRQPQDLEAMRAALEAFEYHFAQGNDTVAYDLAFHLSITQATGNRYFQDILEHFGNLLIPRNRITSIHTSPRDPDYLRRVNREHEEIYSAIERQDAESARAAMRIHLTNSRERLRLAQRLSQSAQPSADA</sequence>
<accession>A0AA35D706</accession>
<keyword evidence="1" id="KW-0805">Transcription regulation</keyword>
<dbReference type="PANTHER" id="PTHR43537">
    <property type="entry name" value="TRANSCRIPTIONAL REGULATOR, GNTR FAMILY"/>
    <property type="match status" value="1"/>
</dbReference>
<dbReference type="PROSITE" id="PS50949">
    <property type="entry name" value="HTH_GNTR"/>
    <property type="match status" value="1"/>
</dbReference>
<keyword evidence="2" id="KW-0238">DNA-binding</keyword>
<dbReference type="SMART" id="SM00895">
    <property type="entry name" value="FCD"/>
    <property type="match status" value="1"/>
</dbReference>
<keyword evidence="3" id="KW-0804">Transcription</keyword>
<dbReference type="InterPro" id="IPR011711">
    <property type="entry name" value="GntR_C"/>
</dbReference>
<dbReference type="Proteomes" id="UP000834458">
    <property type="component" value="Unassembled WGS sequence"/>
</dbReference>
<dbReference type="PANTHER" id="PTHR43537:SF5">
    <property type="entry name" value="UXU OPERON TRANSCRIPTIONAL REGULATOR"/>
    <property type="match status" value="1"/>
</dbReference>
<evidence type="ECO:0000313" key="6">
    <source>
        <dbReference type="Proteomes" id="UP000834458"/>
    </source>
</evidence>
<evidence type="ECO:0000259" key="4">
    <source>
        <dbReference type="PROSITE" id="PS50949"/>
    </source>
</evidence>
<dbReference type="Pfam" id="PF07729">
    <property type="entry name" value="FCD"/>
    <property type="match status" value="1"/>
</dbReference>
<dbReference type="SMART" id="SM00345">
    <property type="entry name" value="HTH_GNTR"/>
    <property type="match status" value="1"/>
</dbReference>
<proteinExistence type="predicted"/>
<dbReference type="Gene3D" id="1.20.120.530">
    <property type="entry name" value="GntR ligand-binding domain-like"/>
    <property type="match status" value="1"/>
</dbReference>
<feature type="domain" description="HTH gntR-type" evidence="4">
    <location>
        <begin position="89"/>
        <end position="157"/>
    </location>
</feature>
<dbReference type="AlphaFoldDB" id="A0AA35D706"/>
<dbReference type="InterPro" id="IPR036388">
    <property type="entry name" value="WH-like_DNA-bd_sf"/>
</dbReference>
<dbReference type="InterPro" id="IPR036390">
    <property type="entry name" value="WH_DNA-bd_sf"/>
</dbReference>